<accession>A0A9W4WL23</accession>
<dbReference type="InterPro" id="IPR029063">
    <property type="entry name" value="SAM-dependent_MTases_sf"/>
</dbReference>
<keyword evidence="3" id="KW-0949">S-adenosyl-L-methionine</keyword>
<gene>
    <name evidence="5" type="ORF">FWILDA_LOCUS4129</name>
</gene>
<dbReference type="GO" id="GO:0032259">
    <property type="term" value="P:methylation"/>
    <property type="evidence" value="ECO:0007669"/>
    <property type="project" value="UniProtKB-KW"/>
</dbReference>
<evidence type="ECO:0000313" key="5">
    <source>
        <dbReference type="EMBL" id="CAI2169538.1"/>
    </source>
</evidence>
<dbReference type="GO" id="GO:1904047">
    <property type="term" value="F:S-adenosyl-L-methionine binding"/>
    <property type="evidence" value="ECO:0007669"/>
    <property type="project" value="TreeGrafter"/>
</dbReference>
<dbReference type="AlphaFoldDB" id="A0A9W4WL23"/>
<keyword evidence="1" id="KW-0489">Methyltransferase</keyword>
<dbReference type="GO" id="GO:0043565">
    <property type="term" value="F:sequence-specific DNA binding"/>
    <property type="evidence" value="ECO:0007669"/>
    <property type="project" value="TreeGrafter"/>
</dbReference>
<evidence type="ECO:0000256" key="2">
    <source>
        <dbReference type="ARBA" id="ARBA00022679"/>
    </source>
</evidence>
<reference evidence="5" key="1">
    <citation type="submission" date="2022-08" db="EMBL/GenBank/DDBJ databases">
        <authorList>
            <person name="Kallberg Y."/>
            <person name="Tangrot J."/>
            <person name="Rosling A."/>
        </authorList>
    </citation>
    <scope>NUCLEOTIDE SEQUENCE</scope>
    <source>
        <strain evidence="5">Wild A</strain>
    </source>
</reference>
<keyword evidence="2" id="KW-0808">Transferase</keyword>
<dbReference type="InterPro" id="IPR012327">
    <property type="entry name" value="MeTrfase_D12"/>
</dbReference>
<protein>
    <submittedName>
        <fullName evidence="5">17488_t:CDS:1</fullName>
    </submittedName>
</protein>
<dbReference type="OrthoDB" id="2160146at2759"/>
<dbReference type="EMBL" id="CAMKVN010000597">
    <property type="protein sequence ID" value="CAI2169538.1"/>
    <property type="molecule type" value="Genomic_DNA"/>
</dbReference>
<keyword evidence="6" id="KW-1185">Reference proteome</keyword>
<dbReference type="PRINTS" id="PR00505">
    <property type="entry name" value="D12N6MTFRASE"/>
</dbReference>
<feature type="region of interest" description="Disordered" evidence="4">
    <location>
        <begin position="294"/>
        <end position="317"/>
    </location>
</feature>
<sequence length="369" mass="43438">MTELLRQVNKQEFLQELKYRVEKEEISEDEIIILMHSYELAAKDKEREKEAEAWENLEDDNYNCLIEPFVGGGAVFLSIKPSKLIINDINQELIISYRVIKENPQELIKLLTEYEKKHSQEFYQQLKKQVPKDLTSLEITARFIYLNKTGQKEKVKLFDKENILAISEYLNKNEVQILDQNYQQLLPLIKENDFLFVDPPYDSENGNGFTSYTANKFTRENQKELFSFLKKVEKQGAKWLLTNHATDFIKDLYQDYPQFTKKAQRFINCQGDKRVSGAQEIFISNYPLNEEQKKDLKSLGEAPQEASQNISAPELAPQDKRFTGRTKKIGFTCYPEFYQNLRQLAFKENCKQIEILEKALEEYKRNKSV</sequence>
<dbReference type="SUPFAM" id="SSF53335">
    <property type="entry name" value="S-adenosyl-L-methionine-dependent methyltransferases"/>
    <property type="match status" value="1"/>
</dbReference>
<dbReference type="Pfam" id="PF02086">
    <property type="entry name" value="MethyltransfD12"/>
    <property type="match status" value="2"/>
</dbReference>
<name>A0A9W4WL23_9GLOM</name>
<evidence type="ECO:0000313" key="6">
    <source>
        <dbReference type="Proteomes" id="UP001153678"/>
    </source>
</evidence>
<dbReference type="Proteomes" id="UP001153678">
    <property type="component" value="Unassembled WGS sequence"/>
</dbReference>
<proteinExistence type="predicted"/>
<dbReference type="GO" id="GO:0009007">
    <property type="term" value="F:site-specific DNA-methyltransferase (adenine-specific) activity"/>
    <property type="evidence" value="ECO:0007669"/>
    <property type="project" value="UniProtKB-EC"/>
</dbReference>
<dbReference type="Gene3D" id="3.40.50.150">
    <property type="entry name" value="Vaccinia Virus protein VP39"/>
    <property type="match status" value="2"/>
</dbReference>
<evidence type="ECO:0000256" key="4">
    <source>
        <dbReference type="SAM" id="MobiDB-lite"/>
    </source>
</evidence>
<dbReference type="GO" id="GO:0009307">
    <property type="term" value="P:DNA restriction-modification system"/>
    <property type="evidence" value="ECO:0007669"/>
    <property type="project" value="InterPro"/>
</dbReference>
<evidence type="ECO:0000256" key="3">
    <source>
        <dbReference type="ARBA" id="ARBA00022691"/>
    </source>
</evidence>
<evidence type="ECO:0000256" key="1">
    <source>
        <dbReference type="ARBA" id="ARBA00022603"/>
    </source>
</evidence>
<organism evidence="5 6">
    <name type="scientific">Funneliformis geosporum</name>
    <dbReference type="NCBI Taxonomy" id="1117311"/>
    <lineage>
        <taxon>Eukaryota</taxon>
        <taxon>Fungi</taxon>
        <taxon>Fungi incertae sedis</taxon>
        <taxon>Mucoromycota</taxon>
        <taxon>Glomeromycotina</taxon>
        <taxon>Glomeromycetes</taxon>
        <taxon>Glomerales</taxon>
        <taxon>Glomeraceae</taxon>
        <taxon>Funneliformis</taxon>
    </lineage>
</organism>
<comment type="caution">
    <text evidence="5">The sequence shown here is derived from an EMBL/GenBank/DDBJ whole genome shotgun (WGS) entry which is preliminary data.</text>
</comment>
<dbReference type="PANTHER" id="PTHR30481">
    <property type="entry name" value="DNA ADENINE METHYLASE"/>
    <property type="match status" value="1"/>
</dbReference>
<dbReference type="GO" id="GO:0006298">
    <property type="term" value="P:mismatch repair"/>
    <property type="evidence" value="ECO:0007669"/>
    <property type="project" value="TreeGrafter"/>
</dbReference>